<feature type="chain" id="PRO_5010240280" evidence="1">
    <location>
        <begin position="25"/>
        <end position="177"/>
    </location>
</feature>
<proteinExistence type="predicted"/>
<evidence type="ECO:0000313" key="3">
    <source>
        <dbReference type="EMBL" id="OHT25485.1"/>
    </source>
</evidence>
<dbReference type="PANTHER" id="PTHR33420:SF34">
    <property type="entry name" value="MINOR FIMBRIAL SUBUNIT"/>
    <property type="match status" value="1"/>
</dbReference>
<dbReference type="SUPFAM" id="SSF49401">
    <property type="entry name" value="Bacterial adhesins"/>
    <property type="match status" value="1"/>
</dbReference>
<dbReference type="EMBL" id="LVIE01000024">
    <property type="protein sequence ID" value="OHT25485.1"/>
    <property type="molecule type" value="Genomic_DNA"/>
</dbReference>
<dbReference type="InterPro" id="IPR050263">
    <property type="entry name" value="Bact_Fimbrial_Adh_Pro"/>
</dbReference>
<dbReference type="OrthoDB" id="6455423at2"/>
<dbReference type="PANTHER" id="PTHR33420">
    <property type="entry name" value="FIMBRIAL SUBUNIT ELFA-RELATED"/>
    <property type="match status" value="1"/>
</dbReference>
<keyword evidence="4" id="KW-1185">Reference proteome</keyword>
<dbReference type="AlphaFoldDB" id="A0A1S1HTA1"/>
<dbReference type="Gene3D" id="2.60.40.1090">
    <property type="entry name" value="Fimbrial-type adhesion domain"/>
    <property type="match status" value="1"/>
</dbReference>
<dbReference type="InterPro" id="IPR008966">
    <property type="entry name" value="Adhesion_dom_sf"/>
</dbReference>
<dbReference type="Pfam" id="PF00419">
    <property type="entry name" value="Fimbrial"/>
    <property type="match status" value="1"/>
</dbReference>
<protein>
    <submittedName>
        <fullName evidence="3">Fimbrial protein</fullName>
    </submittedName>
</protein>
<dbReference type="Proteomes" id="UP000179588">
    <property type="component" value="Unassembled WGS sequence"/>
</dbReference>
<evidence type="ECO:0000256" key="1">
    <source>
        <dbReference type="SAM" id="SignalP"/>
    </source>
</evidence>
<evidence type="ECO:0000259" key="2">
    <source>
        <dbReference type="Pfam" id="PF00419"/>
    </source>
</evidence>
<feature type="domain" description="Fimbrial-type adhesion" evidence="2">
    <location>
        <begin position="29"/>
        <end position="176"/>
    </location>
</feature>
<dbReference type="RefSeq" id="WP_070925343.1">
    <property type="nucleotide sequence ID" value="NZ_VAUE01000075.1"/>
</dbReference>
<dbReference type="InterPro" id="IPR036937">
    <property type="entry name" value="Adhesion_dom_fimbrial_sf"/>
</dbReference>
<gene>
    <name evidence="3" type="ORF">A3Q29_13135</name>
</gene>
<comment type="caution">
    <text evidence="3">The sequence shown here is derived from an EMBL/GenBank/DDBJ whole genome shotgun (WGS) entry which is preliminary data.</text>
</comment>
<name>A0A1S1HTA1_PROST</name>
<keyword evidence="1" id="KW-0732">Signal</keyword>
<dbReference type="GO" id="GO:0043709">
    <property type="term" value="P:cell adhesion involved in single-species biofilm formation"/>
    <property type="evidence" value="ECO:0007669"/>
    <property type="project" value="TreeGrafter"/>
</dbReference>
<evidence type="ECO:0000313" key="4">
    <source>
        <dbReference type="Proteomes" id="UP000179588"/>
    </source>
</evidence>
<dbReference type="GO" id="GO:0009289">
    <property type="term" value="C:pilus"/>
    <property type="evidence" value="ECO:0007669"/>
    <property type="project" value="InterPro"/>
</dbReference>
<reference evidence="3 4" key="1">
    <citation type="submission" date="2016-03" db="EMBL/GenBank/DDBJ databases">
        <title>Genome sequence of Providencia stuartii strain, isolated from the salivary glands of larval Lucilia sericata.</title>
        <authorList>
            <person name="Yuan Y."/>
            <person name="Zhang Y."/>
            <person name="Fu S."/>
            <person name="Crippen T.L."/>
            <person name="Visi D."/>
            <person name="Benbow M.E."/>
            <person name="Allen M."/>
            <person name="Tomberlin J.K."/>
            <person name="Sze S.-H."/>
            <person name="Tarone A.M."/>
        </authorList>
    </citation>
    <scope>NUCLEOTIDE SEQUENCE [LARGE SCALE GENOMIC DNA]</scope>
    <source>
        <strain evidence="3 4">Crippen</strain>
    </source>
</reference>
<accession>A0A1S1HTA1</accession>
<feature type="signal peptide" evidence="1">
    <location>
        <begin position="1"/>
        <end position="24"/>
    </location>
</feature>
<organism evidence="3 4">
    <name type="scientific">Providencia stuartii</name>
    <dbReference type="NCBI Taxonomy" id="588"/>
    <lineage>
        <taxon>Bacteria</taxon>
        <taxon>Pseudomonadati</taxon>
        <taxon>Pseudomonadota</taxon>
        <taxon>Gammaproteobacteria</taxon>
        <taxon>Enterobacterales</taxon>
        <taxon>Morganellaceae</taxon>
        <taxon>Providencia</taxon>
    </lineage>
</organism>
<sequence length="177" mass="19537">MKLNNQIRHYCYSLLMLVPLISQADIEVNVTATMVDPICDLRSQDNSSPLKINFGVLKTEALNTVDATQDFSLYISGCNFNRTLAISLNPKGTNSLPYEGKNILATSIDGLGIEFAETTGDSNSVLEIGKTQQIYPVRVEDTKYRIDLQAKLVSAVPLEKLEVGKFTSAVTFSVTYY</sequence>
<dbReference type="InterPro" id="IPR000259">
    <property type="entry name" value="Adhesion_dom_fimbrial"/>
</dbReference>